<feature type="domain" description="BioF2-like acetyltransferase" evidence="1">
    <location>
        <begin position="169"/>
        <end position="317"/>
    </location>
</feature>
<dbReference type="Proteomes" id="UP000219439">
    <property type="component" value="Unassembled WGS sequence"/>
</dbReference>
<gene>
    <name evidence="2" type="ORF">SAMN06265368_0578</name>
</gene>
<dbReference type="EMBL" id="OBEL01000001">
    <property type="protein sequence ID" value="SNZ06902.1"/>
    <property type="molecule type" value="Genomic_DNA"/>
</dbReference>
<dbReference type="AlphaFoldDB" id="A0A285NBP3"/>
<dbReference type="RefSeq" id="WP_097151886.1">
    <property type="nucleotide sequence ID" value="NZ_OBEL01000001.1"/>
</dbReference>
<reference evidence="2 3" key="1">
    <citation type="submission" date="2017-09" db="EMBL/GenBank/DDBJ databases">
        <authorList>
            <person name="Ehlers B."/>
            <person name="Leendertz F.H."/>
        </authorList>
    </citation>
    <scope>NUCLEOTIDE SEQUENCE [LARGE SCALE GENOMIC DNA]</scope>
    <source>
        <strain evidence="2 3">DSM 18289</strain>
    </source>
</reference>
<organism evidence="2 3">
    <name type="scientific">Cohaesibacter gelatinilyticus</name>
    <dbReference type="NCBI Taxonomy" id="372072"/>
    <lineage>
        <taxon>Bacteria</taxon>
        <taxon>Pseudomonadati</taxon>
        <taxon>Pseudomonadota</taxon>
        <taxon>Alphaproteobacteria</taxon>
        <taxon>Hyphomicrobiales</taxon>
        <taxon>Cohaesibacteraceae</taxon>
    </lineage>
</organism>
<protein>
    <submittedName>
        <fullName evidence="2">Acetyltransferase involved in cellulose biosynthesis, CelD/BcsL family</fullName>
    </submittedName>
</protein>
<proteinExistence type="predicted"/>
<evidence type="ECO:0000313" key="3">
    <source>
        <dbReference type="Proteomes" id="UP000219439"/>
    </source>
</evidence>
<sequence length="371" mass="41811">MKLSIQVKCIQSLDDESLWPLWQRLEQDAYHTVFQSSWYMKPLLEIVAPANDAQPCIVMVFEQGQETPFMLIPFVRLRRHGQRVVTQADFDLCDYCAPILRRRDDWEHVDIHAIWKQVLAALPANDVLSIKKMPTHIETLANPLSRLSEAELMGVSTMRLQPGMTELPSKVLREVRYKLRKLDQDGGLEEVIAERPEDLRELLDCAIKQRADRCEELKIENILENPEINAFYRALIDSSGDGAAVVGYGLKQADSFVAVSLGIVVNNIFNGLILSIGDHTTRRYSPGICVATRQLQWAAESGCNYCDMGVGGSAYKSKFGGDVTELMELELSLSPIGVAGTSFLRARRKLRIGLKSYPQLNHQVRRLIGKV</sequence>
<dbReference type="InterPro" id="IPR038740">
    <property type="entry name" value="BioF2-like_GNAT_dom"/>
</dbReference>
<dbReference type="SUPFAM" id="SSF55729">
    <property type="entry name" value="Acyl-CoA N-acyltransferases (Nat)"/>
    <property type="match status" value="1"/>
</dbReference>
<dbReference type="InterPro" id="IPR016181">
    <property type="entry name" value="Acyl_CoA_acyltransferase"/>
</dbReference>
<evidence type="ECO:0000313" key="2">
    <source>
        <dbReference type="EMBL" id="SNZ06902.1"/>
    </source>
</evidence>
<keyword evidence="3" id="KW-1185">Reference proteome</keyword>
<name>A0A285NBP3_9HYPH</name>
<dbReference type="Pfam" id="PF13480">
    <property type="entry name" value="Acetyltransf_6"/>
    <property type="match status" value="1"/>
</dbReference>
<evidence type="ECO:0000259" key="1">
    <source>
        <dbReference type="Pfam" id="PF13480"/>
    </source>
</evidence>
<dbReference type="OrthoDB" id="9808976at2"/>
<dbReference type="Gene3D" id="3.40.630.30">
    <property type="match status" value="1"/>
</dbReference>
<keyword evidence="2" id="KW-0808">Transferase</keyword>
<dbReference type="GO" id="GO:0016740">
    <property type="term" value="F:transferase activity"/>
    <property type="evidence" value="ECO:0007669"/>
    <property type="project" value="UniProtKB-KW"/>
</dbReference>
<accession>A0A285NBP3</accession>